<evidence type="ECO:0000313" key="5">
    <source>
        <dbReference type="Proteomes" id="UP000631114"/>
    </source>
</evidence>
<dbReference type="InterPro" id="IPR036514">
    <property type="entry name" value="SGNH_hydro_sf"/>
</dbReference>
<evidence type="ECO:0000256" key="3">
    <source>
        <dbReference type="SAM" id="MobiDB-lite"/>
    </source>
</evidence>
<protein>
    <submittedName>
        <fullName evidence="4">Uncharacterized protein</fullName>
    </submittedName>
</protein>
<dbReference type="PANTHER" id="PTHR46020:SF4">
    <property type="entry name" value="OS04G0650200 PROTEIN"/>
    <property type="match status" value="1"/>
</dbReference>
<reference evidence="4 5" key="1">
    <citation type="submission" date="2020-10" db="EMBL/GenBank/DDBJ databases">
        <title>The Coptis chinensis genome and diversification of protoberbering-type alkaloids.</title>
        <authorList>
            <person name="Wang B."/>
            <person name="Shu S."/>
            <person name="Song C."/>
            <person name="Liu Y."/>
        </authorList>
    </citation>
    <scope>NUCLEOTIDE SEQUENCE [LARGE SCALE GENOMIC DNA]</scope>
    <source>
        <strain evidence="4">HL-2020</strain>
        <tissue evidence="4">Leaf</tissue>
    </source>
</reference>
<proteinExistence type="predicted"/>
<keyword evidence="2" id="KW-0443">Lipid metabolism</keyword>
<dbReference type="OrthoDB" id="1600564at2759"/>
<evidence type="ECO:0000256" key="2">
    <source>
        <dbReference type="ARBA" id="ARBA00023098"/>
    </source>
</evidence>
<dbReference type="PANTHER" id="PTHR46020">
    <property type="entry name" value="OSJNBB0059K02.9 PROTEIN"/>
    <property type="match status" value="1"/>
</dbReference>
<dbReference type="GO" id="GO:0006629">
    <property type="term" value="P:lipid metabolic process"/>
    <property type="evidence" value="ECO:0007669"/>
    <property type="project" value="UniProtKB-KW"/>
</dbReference>
<dbReference type="EMBL" id="JADFTS010000007">
    <property type="protein sequence ID" value="KAF9599471.1"/>
    <property type="molecule type" value="Genomic_DNA"/>
</dbReference>
<sequence>MLPCLLSSNENEYKSTSTLSPMQVALPTALLPLPRLAPGVCTSEGKTPSKLPLENSQGIHRAFSVAFSGVLCRVAPRDPHGQQCPHVPRALMDSIRRPHARSQDPPDPQPQRKIRSSPSCSSSTLSCSAKTRNLKASSPCSHQLPLDQEHPHAHGIILPQRHLFFFKRKDTLKQRYSWCNNQKVSQGHLIIGIPCQVSLADTGNSRRSVDSWLTPYGITFLGKPAGRYPDGCVFTDYLASYLKIKSPIPYRWRKMGMKPLRHGMNFAYGGTTRPLDVSRFIFMMCS</sequence>
<comment type="caution">
    <text evidence="4">The sequence shown here is derived from an EMBL/GenBank/DDBJ whole genome shotgun (WGS) entry which is preliminary data.</text>
</comment>
<dbReference type="Proteomes" id="UP000631114">
    <property type="component" value="Unassembled WGS sequence"/>
</dbReference>
<name>A0A835LU00_9MAGN</name>
<evidence type="ECO:0000313" key="4">
    <source>
        <dbReference type="EMBL" id="KAF9599471.1"/>
    </source>
</evidence>
<accession>A0A835LU00</accession>
<feature type="region of interest" description="Disordered" evidence="3">
    <location>
        <begin position="98"/>
        <end position="124"/>
    </location>
</feature>
<dbReference type="AlphaFoldDB" id="A0A835LU00"/>
<keyword evidence="5" id="KW-1185">Reference proteome</keyword>
<gene>
    <name evidence="4" type="ORF">IFM89_038565</name>
</gene>
<dbReference type="GO" id="GO:0016787">
    <property type="term" value="F:hydrolase activity"/>
    <property type="evidence" value="ECO:0007669"/>
    <property type="project" value="UniProtKB-KW"/>
</dbReference>
<organism evidence="4 5">
    <name type="scientific">Coptis chinensis</name>
    <dbReference type="NCBI Taxonomy" id="261450"/>
    <lineage>
        <taxon>Eukaryota</taxon>
        <taxon>Viridiplantae</taxon>
        <taxon>Streptophyta</taxon>
        <taxon>Embryophyta</taxon>
        <taxon>Tracheophyta</taxon>
        <taxon>Spermatophyta</taxon>
        <taxon>Magnoliopsida</taxon>
        <taxon>Ranunculales</taxon>
        <taxon>Ranunculaceae</taxon>
        <taxon>Coptidoideae</taxon>
        <taxon>Coptis</taxon>
    </lineage>
</organism>
<dbReference type="Gene3D" id="3.40.50.1110">
    <property type="entry name" value="SGNH hydrolase"/>
    <property type="match status" value="1"/>
</dbReference>
<evidence type="ECO:0000256" key="1">
    <source>
        <dbReference type="ARBA" id="ARBA00022801"/>
    </source>
</evidence>
<keyword evidence="1" id="KW-0378">Hydrolase</keyword>